<evidence type="ECO:0000313" key="3">
    <source>
        <dbReference type="Proteomes" id="UP001187315"/>
    </source>
</evidence>
<dbReference type="AlphaFoldDB" id="A0AA88NA18"/>
<reference evidence="2" key="1">
    <citation type="submission" date="2023-08" db="EMBL/GenBank/DDBJ databases">
        <title>Pelteobagrus vachellii genome.</title>
        <authorList>
            <person name="Liu H."/>
        </authorList>
    </citation>
    <scope>NUCLEOTIDE SEQUENCE</scope>
    <source>
        <strain evidence="2">PRFRI_2022a</strain>
        <tissue evidence="2">Muscle</tissue>
    </source>
</reference>
<sequence length="152" mass="16619">MANGKLLNRDERVVDRRKSVKERKAAEDCIISGSYGHSEECKCLRKPQLSAGCRHKDTQVTRSICNDCCGVVEQEQIQSVPGLHRHFIPATCSTWSAGATVNHVTISSPGHPDPSRAVADRGHDETRGDSTKHGEAGKWSPVLTSFVSSMLH</sequence>
<name>A0AA88NA18_TACVA</name>
<keyword evidence="3" id="KW-1185">Reference proteome</keyword>
<feature type="compositionally biased region" description="Basic and acidic residues" evidence="1">
    <location>
        <begin position="118"/>
        <end position="136"/>
    </location>
</feature>
<protein>
    <submittedName>
        <fullName evidence="2">Uncharacterized protein</fullName>
    </submittedName>
</protein>
<dbReference type="Proteomes" id="UP001187315">
    <property type="component" value="Unassembled WGS sequence"/>
</dbReference>
<proteinExistence type="predicted"/>
<gene>
    <name evidence="2" type="ORF">Q7C36_008263</name>
</gene>
<dbReference type="EMBL" id="JAVHJS010000007">
    <property type="protein sequence ID" value="KAK2853062.1"/>
    <property type="molecule type" value="Genomic_DNA"/>
</dbReference>
<evidence type="ECO:0000313" key="2">
    <source>
        <dbReference type="EMBL" id="KAK2853062.1"/>
    </source>
</evidence>
<evidence type="ECO:0000256" key="1">
    <source>
        <dbReference type="SAM" id="MobiDB-lite"/>
    </source>
</evidence>
<accession>A0AA88NA18</accession>
<organism evidence="2 3">
    <name type="scientific">Tachysurus vachellii</name>
    <name type="common">Darkbarbel catfish</name>
    <name type="synonym">Pelteobagrus vachellii</name>
    <dbReference type="NCBI Taxonomy" id="175792"/>
    <lineage>
        <taxon>Eukaryota</taxon>
        <taxon>Metazoa</taxon>
        <taxon>Chordata</taxon>
        <taxon>Craniata</taxon>
        <taxon>Vertebrata</taxon>
        <taxon>Euteleostomi</taxon>
        <taxon>Actinopterygii</taxon>
        <taxon>Neopterygii</taxon>
        <taxon>Teleostei</taxon>
        <taxon>Ostariophysi</taxon>
        <taxon>Siluriformes</taxon>
        <taxon>Bagridae</taxon>
        <taxon>Tachysurus</taxon>
    </lineage>
</organism>
<feature type="region of interest" description="Disordered" evidence="1">
    <location>
        <begin position="106"/>
        <end position="138"/>
    </location>
</feature>
<comment type="caution">
    <text evidence="2">The sequence shown here is derived from an EMBL/GenBank/DDBJ whole genome shotgun (WGS) entry which is preliminary data.</text>
</comment>